<dbReference type="InterPro" id="IPR011856">
    <property type="entry name" value="tRNA_endonuc-like_dom_sf"/>
</dbReference>
<dbReference type="SUPFAM" id="SSF52980">
    <property type="entry name" value="Restriction endonuclease-like"/>
    <property type="match status" value="1"/>
</dbReference>
<keyword evidence="4" id="KW-1185">Reference proteome</keyword>
<dbReference type="OrthoDB" id="9802516at2"/>
<organism evidence="3 4">
    <name type="scientific">Paenibacillus psychroresistens</name>
    <dbReference type="NCBI Taxonomy" id="1778678"/>
    <lineage>
        <taxon>Bacteria</taxon>
        <taxon>Bacillati</taxon>
        <taxon>Bacillota</taxon>
        <taxon>Bacilli</taxon>
        <taxon>Bacillales</taxon>
        <taxon>Paenibacillaceae</taxon>
        <taxon>Paenibacillus</taxon>
    </lineage>
</organism>
<evidence type="ECO:0000256" key="2">
    <source>
        <dbReference type="HAMAP-Rule" id="MF_00048"/>
    </source>
</evidence>
<dbReference type="PANTHER" id="PTHR34039">
    <property type="entry name" value="UPF0102 PROTEIN YRAN"/>
    <property type="match status" value="1"/>
</dbReference>
<evidence type="ECO:0000313" key="4">
    <source>
        <dbReference type="Proteomes" id="UP000426246"/>
    </source>
</evidence>
<protein>
    <recommendedName>
        <fullName evidence="2">UPF0102 protein EHS13_15655</fullName>
    </recommendedName>
</protein>
<dbReference type="AlphaFoldDB" id="A0A6B8RIX6"/>
<dbReference type="PANTHER" id="PTHR34039:SF1">
    <property type="entry name" value="UPF0102 PROTEIN YRAN"/>
    <property type="match status" value="1"/>
</dbReference>
<dbReference type="InterPro" id="IPR011335">
    <property type="entry name" value="Restrct_endonuc-II-like"/>
</dbReference>
<dbReference type="Pfam" id="PF02021">
    <property type="entry name" value="UPF0102"/>
    <property type="match status" value="1"/>
</dbReference>
<dbReference type="NCBIfam" id="TIGR00252">
    <property type="entry name" value="YraN family protein"/>
    <property type="match status" value="1"/>
</dbReference>
<dbReference type="RefSeq" id="WP_155701245.1">
    <property type="nucleotide sequence ID" value="NZ_CP034235.1"/>
</dbReference>
<evidence type="ECO:0000256" key="1">
    <source>
        <dbReference type="ARBA" id="ARBA00006738"/>
    </source>
</evidence>
<dbReference type="Proteomes" id="UP000426246">
    <property type="component" value="Chromosome"/>
</dbReference>
<comment type="similarity">
    <text evidence="1 2">Belongs to the UPF0102 family.</text>
</comment>
<name>A0A6B8RIX6_9BACL</name>
<sequence length="126" mass="14995">MSENEKLDPRKKLGEYGEGLAKEHLVSLNYLIHQTNWRCRSGELDIIAQDADILVFVEVRTRRMTGRYGTPQESVDQRKQRKVRETAQVYLHQQHKHDRKIRFDLISVELNSQSEFIRLDHLKYAF</sequence>
<dbReference type="NCBIfam" id="NF009154">
    <property type="entry name" value="PRK12497.3-3"/>
    <property type="match status" value="1"/>
</dbReference>
<dbReference type="CDD" id="cd20736">
    <property type="entry name" value="PoNe_Nuclease"/>
    <property type="match status" value="1"/>
</dbReference>
<accession>A0A6B8RIX6</accession>
<dbReference type="NCBIfam" id="NF009150">
    <property type="entry name" value="PRK12497.1-3"/>
    <property type="match status" value="1"/>
</dbReference>
<dbReference type="Gene3D" id="3.40.1350.10">
    <property type="match status" value="1"/>
</dbReference>
<dbReference type="EMBL" id="CP034235">
    <property type="protein sequence ID" value="QGQ96210.1"/>
    <property type="molecule type" value="Genomic_DNA"/>
</dbReference>
<dbReference type="GO" id="GO:0003676">
    <property type="term" value="F:nucleic acid binding"/>
    <property type="evidence" value="ECO:0007669"/>
    <property type="project" value="InterPro"/>
</dbReference>
<evidence type="ECO:0000313" key="3">
    <source>
        <dbReference type="EMBL" id="QGQ96210.1"/>
    </source>
</evidence>
<dbReference type="HAMAP" id="MF_00048">
    <property type="entry name" value="UPF0102"/>
    <property type="match status" value="1"/>
</dbReference>
<proteinExistence type="inferred from homology"/>
<dbReference type="KEGG" id="ppsc:EHS13_15655"/>
<reference evidence="4" key="1">
    <citation type="submission" date="2018-11" db="EMBL/GenBank/DDBJ databases">
        <title>Complete genome sequence of Paenibacillus sp. ML311-T8.</title>
        <authorList>
            <person name="Nam Y.-D."/>
            <person name="Kang J."/>
            <person name="Chung W.-H."/>
            <person name="Park Y.S."/>
        </authorList>
    </citation>
    <scope>NUCLEOTIDE SEQUENCE [LARGE SCALE GENOMIC DNA]</scope>
    <source>
        <strain evidence="4">ML311-T8</strain>
    </source>
</reference>
<gene>
    <name evidence="3" type="ORF">EHS13_15655</name>
</gene>
<dbReference type="InterPro" id="IPR003509">
    <property type="entry name" value="UPF0102_YraN-like"/>
</dbReference>